<keyword evidence="3 15" id="KW-0723">Serine/threonine-protein kinase</keyword>
<proteinExistence type="inferred from homology"/>
<dbReference type="EMBL" id="CAJZBQ010000028">
    <property type="protein sequence ID" value="CAG9321436.1"/>
    <property type="molecule type" value="Genomic_DNA"/>
</dbReference>
<dbReference type="AlphaFoldDB" id="A0AAU9J6W5"/>
<dbReference type="PROSITE" id="PS00108">
    <property type="entry name" value="PROTEIN_KINASE_ST"/>
    <property type="match status" value="1"/>
</dbReference>
<reference evidence="17" key="1">
    <citation type="submission" date="2021-09" db="EMBL/GenBank/DDBJ databases">
        <authorList>
            <consortium name="AG Swart"/>
            <person name="Singh M."/>
            <person name="Singh A."/>
            <person name="Seah K."/>
            <person name="Emmerich C."/>
        </authorList>
    </citation>
    <scope>NUCLEOTIDE SEQUENCE</scope>
    <source>
        <strain evidence="17">ATCC30299</strain>
    </source>
</reference>
<evidence type="ECO:0000256" key="6">
    <source>
        <dbReference type="ARBA" id="ARBA00022777"/>
    </source>
</evidence>
<dbReference type="Gene3D" id="1.10.510.10">
    <property type="entry name" value="Transferase(Phosphotransferase) domain 1"/>
    <property type="match status" value="1"/>
</dbReference>
<dbReference type="Gene3D" id="3.30.200.20">
    <property type="entry name" value="Phosphorylase Kinase, domain 1"/>
    <property type="match status" value="1"/>
</dbReference>
<dbReference type="Pfam" id="PF00069">
    <property type="entry name" value="Pkinase"/>
    <property type="match status" value="1"/>
</dbReference>
<dbReference type="GO" id="GO:0004693">
    <property type="term" value="F:cyclin-dependent protein serine/threonine kinase activity"/>
    <property type="evidence" value="ECO:0007669"/>
    <property type="project" value="UniProtKB-EC"/>
</dbReference>
<evidence type="ECO:0000256" key="2">
    <source>
        <dbReference type="ARBA" id="ARBA00012425"/>
    </source>
</evidence>
<dbReference type="PROSITE" id="PS00107">
    <property type="entry name" value="PROTEIN_KINASE_ATP"/>
    <property type="match status" value="1"/>
</dbReference>
<comment type="similarity">
    <text evidence="1">Belongs to the protein kinase superfamily. CMGC Ser/Thr protein kinase family. CDC2/CDKX subfamily.</text>
</comment>
<dbReference type="InterPro" id="IPR017441">
    <property type="entry name" value="Protein_kinase_ATP_BS"/>
</dbReference>
<dbReference type="EC" id="2.7.11.22" evidence="2"/>
<evidence type="ECO:0000256" key="12">
    <source>
        <dbReference type="ARBA" id="ARBA00047811"/>
    </source>
</evidence>
<dbReference type="PIRSF" id="PIRSF000654">
    <property type="entry name" value="Integrin-linked_kinase"/>
    <property type="match status" value="1"/>
</dbReference>
<comment type="caution">
    <text evidence="17">The sequence shown here is derived from an EMBL/GenBank/DDBJ whole genome shotgun (WGS) entry which is preliminary data.</text>
</comment>
<keyword evidence="6" id="KW-0418">Kinase</keyword>
<evidence type="ECO:0000256" key="9">
    <source>
        <dbReference type="ARBA" id="ARBA00039612"/>
    </source>
</evidence>
<comment type="subunit">
    <text evidence="8">May form a complex composed of at least the catalytic subunit CRK2 and a cyclin.</text>
</comment>
<comment type="catalytic activity">
    <reaction evidence="12">
        <text>L-threonyl-[protein] + ATP = O-phospho-L-threonyl-[protein] + ADP + H(+)</text>
        <dbReference type="Rhea" id="RHEA:46608"/>
        <dbReference type="Rhea" id="RHEA-COMP:11060"/>
        <dbReference type="Rhea" id="RHEA-COMP:11605"/>
        <dbReference type="ChEBI" id="CHEBI:15378"/>
        <dbReference type="ChEBI" id="CHEBI:30013"/>
        <dbReference type="ChEBI" id="CHEBI:30616"/>
        <dbReference type="ChEBI" id="CHEBI:61977"/>
        <dbReference type="ChEBI" id="CHEBI:456216"/>
        <dbReference type="EC" id="2.7.11.22"/>
    </reaction>
</comment>
<dbReference type="GO" id="GO:0005524">
    <property type="term" value="F:ATP binding"/>
    <property type="evidence" value="ECO:0007669"/>
    <property type="project" value="UniProtKB-UniRule"/>
</dbReference>
<dbReference type="GO" id="GO:0005634">
    <property type="term" value="C:nucleus"/>
    <property type="evidence" value="ECO:0007669"/>
    <property type="project" value="TreeGrafter"/>
</dbReference>
<feature type="binding site" evidence="14">
    <location>
        <position position="34"/>
    </location>
    <ligand>
        <name>ATP</name>
        <dbReference type="ChEBI" id="CHEBI:30616"/>
    </ligand>
</feature>
<feature type="domain" description="Protein kinase" evidence="16">
    <location>
        <begin position="4"/>
        <end position="246"/>
    </location>
</feature>
<evidence type="ECO:0000256" key="10">
    <source>
        <dbReference type="ARBA" id="ARBA00041902"/>
    </source>
</evidence>
<dbReference type="PANTHER" id="PTHR24056">
    <property type="entry name" value="CELL DIVISION PROTEIN KINASE"/>
    <property type="match status" value="1"/>
</dbReference>
<name>A0AAU9J6W5_9CILI</name>
<dbReference type="InterPro" id="IPR050108">
    <property type="entry name" value="CDK"/>
</dbReference>
<evidence type="ECO:0000256" key="5">
    <source>
        <dbReference type="ARBA" id="ARBA00022741"/>
    </source>
</evidence>
<keyword evidence="4" id="KW-0808">Transferase</keyword>
<evidence type="ECO:0000256" key="11">
    <source>
        <dbReference type="ARBA" id="ARBA00042858"/>
    </source>
</evidence>
<dbReference type="SUPFAM" id="SSF56112">
    <property type="entry name" value="Protein kinase-like (PK-like)"/>
    <property type="match status" value="1"/>
</dbReference>
<dbReference type="InterPro" id="IPR011009">
    <property type="entry name" value="Kinase-like_dom_sf"/>
</dbReference>
<keyword evidence="7 14" id="KW-0067">ATP-binding</keyword>
<dbReference type="SMART" id="SM00220">
    <property type="entry name" value="S_TKc"/>
    <property type="match status" value="1"/>
</dbReference>
<evidence type="ECO:0000256" key="7">
    <source>
        <dbReference type="ARBA" id="ARBA00022840"/>
    </source>
</evidence>
<dbReference type="PANTHER" id="PTHR24056:SF400">
    <property type="entry name" value="KINASE, PUTATIVE-RELATED"/>
    <property type="match status" value="1"/>
</dbReference>
<dbReference type="FunFam" id="3.30.200.20:FF:000049">
    <property type="entry name" value="cyclin-dependent kinase-like 1 isoform X1"/>
    <property type="match status" value="1"/>
</dbReference>
<dbReference type="FunFam" id="1.10.510.10:FF:000624">
    <property type="entry name" value="Mitogen-activated protein kinase"/>
    <property type="match status" value="1"/>
</dbReference>
<accession>A0AAU9J6W5</accession>
<evidence type="ECO:0000313" key="18">
    <source>
        <dbReference type="Proteomes" id="UP001162131"/>
    </source>
</evidence>
<gene>
    <name evidence="17" type="ORF">BSTOLATCC_MIC28718</name>
</gene>
<evidence type="ECO:0000256" key="4">
    <source>
        <dbReference type="ARBA" id="ARBA00022679"/>
    </source>
</evidence>
<keyword evidence="5 14" id="KW-0547">Nucleotide-binding</keyword>
<organism evidence="17 18">
    <name type="scientific">Blepharisma stoltei</name>
    <dbReference type="NCBI Taxonomy" id="1481888"/>
    <lineage>
        <taxon>Eukaryota</taxon>
        <taxon>Sar</taxon>
        <taxon>Alveolata</taxon>
        <taxon>Ciliophora</taxon>
        <taxon>Postciliodesmatophora</taxon>
        <taxon>Heterotrichea</taxon>
        <taxon>Heterotrichida</taxon>
        <taxon>Blepharismidae</taxon>
        <taxon>Blepharisma</taxon>
    </lineage>
</organism>
<protein>
    <recommendedName>
        <fullName evidence="9">Cyclin-dependent kinase 2 homolog</fullName>
        <ecNumber evidence="2">2.7.11.22</ecNumber>
    </recommendedName>
    <alternativeName>
        <fullName evidence="10">Cell division control protein 2 homolog</fullName>
    </alternativeName>
    <alternativeName>
        <fullName evidence="11">cdc2-related kinase 2</fullName>
    </alternativeName>
</protein>
<evidence type="ECO:0000256" key="3">
    <source>
        <dbReference type="ARBA" id="ARBA00022527"/>
    </source>
</evidence>
<sequence length="246" mass="28200">MEKYQLLEVIGEGTYGTVYKAKHKDSNSFFAIKKFKDNEENESVRKTAMREINMLKLLKHENVVNLFEVIRKNKKIYLVFEYVERTVLNDLENFPQGISPLQVKKILYQLLRAIKFCHDNNIVHRDIKPENLLISQTGILKLCDFGFARGLNSLSGQYTDYVSTRWYRAPELLVGDTEYGKPVDIWAIGCILAELLAGLPLFPGDSDIDTLSLIMKIFGDSLSHKQINAFKHNPMYFGSETIAPIS</sequence>
<evidence type="ECO:0000256" key="13">
    <source>
        <dbReference type="ARBA" id="ARBA00048367"/>
    </source>
</evidence>
<evidence type="ECO:0000313" key="17">
    <source>
        <dbReference type="EMBL" id="CAG9321436.1"/>
    </source>
</evidence>
<evidence type="ECO:0000256" key="8">
    <source>
        <dbReference type="ARBA" id="ARBA00038543"/>
    </source>
</evidence>
<comment type="catalytic activity">
    <reaction evidence="13">
        <text>L-seryl-[protein] + ATP = O-phospho-L-seryl-[protein] + ADP + H(+)</text>
        <dbReference type="Rhea" id="RHEA:17989"/>
        <dbReference type="Rhea" id="RHEA-COMP:9863"/>
        <dbReference type="Rhea" id="RHEA-COMP:11604"/>
        <dbReference type="ChEBI" id="CHEBI:15378"/>
        <dbReference type="ChEBI" id="CHEBI:29999"/>
        <dbReference type="ChEBI" id="CHEBI:30616"/>
        <dbReference type="ChEBI" id="CHEBI:83421"/>
        <dbReference type="ChEBI" id="CHEBI:456216"/>
        <dbReference type="EC" id="2.7.11.22"/>
    </reaction>
</comment>
<dbReference type="InterPro" id="IPR000719">
    <property type="entry name" value="Prot_kinase_dom"/>
</dbReference>
<dbReference type="PROSITE" id="PS50011">
    <property type="entry name" value="PROTEIN_KINASE_DOM"/>
    <property type="match status" value="1"/>
</dbReference>
<evidence type="ECO:0000256" key="14">
    <source>
        <dbReference type="PROSITE-ProRule" id="PRU10141"/>
    </source>
</evidence>
<dbReference type="InterPro" id="IPR008271">
    <property type="entry name" value="Ser/Thr_kinase_AS"/>
</dbReference>
<evidence type="ECO:0000256" key="1">
    <source>
        <dbReference type="ARBA" id="ARBA00006485"/>
    </source>
</evidence>
<evidence type="ECO:0000259" key="16">
    <source>
        <dbReference type="PROSITE" id="PS50011"/>
    </source>
</evidence>
<keyword evidence="18" id="KW-1185">Reference proteome</keyword>
<evidence type="ECO:0000256" key="15">
    <source>
        <dbReference type="RuleBase" id="RU000304"/>
    </source>
</evidence>
<dbReference type="Proteomes" id="UP001162131">
    <property type="component" value="Unassembled WGS sequence"/>
</dbReference>